<dbReference type="RefSeq" id="WP_183981772.1">
    <property type="nucleotide sequence ID" value="NZ_JACIEV010000001.1"/>
</dbReference>
<evidence type="ECO:0000256" key="6">
    <source>
        <dbReference type="ARBA" id="ARBA00023136"/>
    </source>
</evidence>
<feature type="transmembrane region" description="Helical" evidence="7">
    <location>
        <begin position="415"/>
        <end position="436"/>
    </location>
</feature>
<comment type="subcellular location">
    <subcellularLocation>
        <location evidence="1">Cell membrane</location>
        <topology evidence="1">Multi-pass membrane protein</topology>
    </subcellularLocation>
</comment>
<keyword evidence="4 7" id="KW-0812">Transmembrane</keyword>
<comment type="caution">
    <text evidence="8">The sequence shown here is derived from an EMBL/GenBank/DDBJ whole genome shotgun (WGS) entry which is preliminary data.</text>
</comment>
<feature type="transmembrane region" description="Helical" evidence="7">
    <location>
        <begin position="473"/>
        <end position="493"/>
    </location>
</feature>
<dbReference type="Proteomes" id="UP000529795">
    <property type="component" value="Unassembled WGS sequence"/>
</dbReference>
<dbReference type="PANTHER" id="PTHR30250:SF10">
    <property type="entry name" value="LIPOPOLYSACCHARIDE BIOSYNTHESIS PROTEIN WZXC"/>
    <property type="match status" value="1"/>
</dbReference>
<evidence type="ECO:0000256" key="3">
    <source>
        <dbReference type="ARBA" id="ARBA00022475"/>
    </source>
</evidence>
<feature type="transmembrane region" description="Helical" evidence="7">
    <location>
        <begin position="113"/>
        <end position="140"/>
    </location>
</feature>
<proteinExistence type="inferred from homology"/>
<evidence type="ECO:0000256" key="2">
    <source>
        <dbReference type="ARBA" id="ARBA00007430"/>
    </source>
</evidence>
<gene>
    <name evidence="8" type="ORF">GGQ80_000132</name>
</gene>
<protein>
    <submittedName>
        <fullName evidence="8">PST family polysaccharide transporter</fullName>
    </submittedName>
</protein>
<dbReference type="InterPro" id="IPR050833">
    <property type="entry name" value="Poly_Biosynth_Transport"/>
</dbReference>
<dbReference type="AlphaFoldDB" id="A0A840F7G2"/>
<evidence type="ECO:0000313" key="9">
    <source>
        <dbReference type="Proteomes" id="UP000529795"/>
    </source>
</evidence>
<evidence type="ECO:0000256" key="4">
    <source>
        <dbReference type="ARBA" id="ARBA00022692"/>
    </source>
</evidence>
<evidence type="ECO:0000256" key="1">
    <source>
        <dbReference type="ARBA" id="ARBA00004651"/>
    </source>
</evidence>
<reference evidence="8 9" key="1">
    <citation type="submission" date="2020-08" db="EMBL/GenBank/DDBJ databases">
        <title>Genomic Encyclopedia of Type Strains, Phase IV (KMG-IV): sequencing the most valuable type-strain genomes for metagenomic binning, comparative biology and taxonomic classification.</title>
        <authorList>
            <person name="Goeker M."/>
        </authorList>
    </citation>
    <scope>NUCLEOTIDE SEQUENCE [LARGE SCALE GENOMIC DNA]</scope>
    <source>
        <strain evidence="8 9">YC6723</strain>
    </source>
</reference>
<evidence type="ECO:0000313" key="8">
    <source>
        <dbReference type="EMBL" id="MBB4152256.1"/>
    </source>
</evidence>
<accession>A0A840F7G2</accession>
<feature type="transmembrane region" description="Helical" evidence="7">
    <location>
        <begin position="448"/>
        <end position="467"/>
    </location>
</feature>
<dbReference type="Pfam" id="PF13440">
    <property type="entry name" value="Polysacc_synt_3"/>
    <property type="match status" value="1"/>
</dbReference>
<feature type="transmembrane region" description="Helical" evidence="7">
    <location>
        <begin position="75"/>
        <end position="101"/>
    </location>
</feature>
<name>A0A840F7G2_9SPHN</name>
<organism evidence="8 9">
    <name type="scientific">Sphingomonas jinjuensis</name>
    <dbReference type="NCBI Taxonomy" id="535907"/>
    <lineage>
        <taxon>Bacteria</taxon>
        <taxon>Pseudomonadati</taxon>
        <taxon>Pseudomonadota</taxon>
        <taxon>Alphaproteobacteria</taxon>
        <taxon>Sphingomonadales</taxon>
        <taxon>Sphingomonadaceae</taxon>
        <taxon>Sphingomonas</taxon>
    </lineage>
</organism>
<keyword evidence="6 7" id="KW-0472">Membrane</keyword>
<dbReference type="PANTHER" id="PTHR30250">
    <property type="entry name" value="PST FAMILY PREDICTED COLANIC ACID TRANSPORTER"/>
    <property type="match status" value="1"/>
</dbReference>
<comment type="similarity">
    <text evidence="2">Belongs to the polysaccharide synthase family.</text>
</comment>
<feature type="transmembrane region" description="Helical" evidence="7">
    <location>
        <begin position="391"/>
        <end position="409"/>
    </location>
</feature>
<feature type="transmembrane region" description="Helical" evidence="7">
    <location>
        <begin position="359"/>
        <end position="379"/>
    </location>
</feature>
<dbReference type="GO" id="GO:0005886">
    <property type="term" value="C:plasma membrane"/>
    <property type="evidence" value="ECO:0007669"/>
    <property type="project" value="UniProtKB-SubCell"/>
</dbReference>
<sequence>MTTPPPGPADSDFVEARIDEPPHSGASIGAVPDDANLGRRAVHGAGATLAAQLVKFVLRFGSAVALGRLLDPAEFGIVAMVTPILAFVATLNDLGFASAIVQRRDITSDQVSALFWINLLVSAALAALLMLLSPLIGWLYAEPRTIGITLALAGSIVIGTIGVIPNALLSRRMSFIASSVIDVGSLGVTVAVSIGLALAGWGYWSLVIGQIASTFAGMVAVFVASGWRPHWVRRLPQVGSLLRFGANLTGVNLATYFSMMADNIIVGAVAGKTALGLYERSYTLALQPLNQLMAPLGRVAVPLLSRFGDDAERLRSSYLLMLRTGLMLAAPVMIVCALLSTDIVLFLLGPKWREAAPVFGWICAGGIVAPIFSSLGWLFTAQDRTDEQLRLSVYTAIISIASFAIGVRWGAAGVAAVSALSFSFIQTPLMVSGLARRGPVNLGDFARTLWPCAIAAAATVAAVIAAGRLPHPINLFAAGAVAYLVFWGVLLLLPGGQALRHQLLNLRTLLKRTPA</sequence>
<evidence type="ECO:0000256" key="5">
    <source>
        <dbReference type="ARBA" id="ARBA00022989"/>
    </source>
</evidence>
<dbReference type="EMBL" id="JACIEV010000001">
    <property type="protein sequence ID" value="MBB4152256.1"/>
    <property type="molecule type" value="Genomic_DNA"/>
</dbReference>
<evidence type="ECO:0000256" key="7">
    <source>
        <dbReference type="SAM" id="Phobius"/>
    </source>
</evidence>
<keyword evidence="5 7" id="KW-1133">Transmembrane helix</keyword>
<feature type="transmembrane region" description="Helical" evidence="7">
    <location>
        <begin position="146"/>
        <end position="168"/>
    </location>
</feature>
<feature type="transmembrane region" description="Helical" evidence="7">
    <location>
        <begin position="207"/>
        <end position="227"/>
    </location>
</feature>
<feature type="transmembrane region" description="Helical" evidence="7">
    <location>
        <begin position="325"/>
        <end position="347"/>
    </location>
</feature>
<dbReference type="CDD" id="cd13127">
    <property type="entry name" value="MATE_tuaB_like"/>
    <property type="match status" value="1"/>
</dbReference>
<feature type="transmembrane region" description="Helical" evidence="7">
    <location>
        <begin position="180"/>
        <end position="201"/>
    </location>
</feature>
<keyword evidence="9" id="KW-1185">Reference proteome</keyword>
<keyword evidence="3" id="KW-1003">Cell membrane</keyword>